<reference evidence="2 3" key="1">
    <citation type="submission" date="2024-02" db="EMBL/GenBank/DDBJ databases">
        <title>De novo assembly and annotation of 12 fungi associated with fruit tree decline syndrome in Ontario, Canada.</title>
        <authorList>
            <person name="Sulman M."/>
            <person name="Ellouze W."/>
            <person name="Ilyukhin E."/>
        </authorList>
    </citation>
    <scope>NUCLEOTIDE SEQUENCE [LARGE SCALE GENOMIC DNA]</scope>
    <source>
        <strain evidence="2 3">M169</strain>
    </source>
</reference>
<protein>
    <submittedName>
        <fullName evidence="2">Uncharacterized protein</fullName>
    </submittedName>
</protein>
<evidence type="ECO:0000313" key="3">
    <source>
        <dbReference type="Proteomes" id="UP001430848"/>
    </source>
</evidence>
<gene>
    <name evidence="2" type="ORF">SLS63_007908</name>
</gene>
<sequence>MASVPAQGQPGQPTQQQQALQARLDDPLISEDFRGEIHDINDYLTLSTLFAAQRKEGHEIAPLSQDPDKNFPDNDPAKQQQLVGRLFEAMRNQIDILDGTVKKDASKQVIRDANGRPVMRDSGFARRMRDEPNIRLEMLAWGLLLGIRDAQLGALYALEWTWDRNFEYQHFDSFMDRFNAVVESINVSILQTIYKTCLLVLLLTHLRQVSKKAAADLMEPSWTCRLANAPEHEVQRKKGNMRGNKKKQTLLEEAAAKRKRDREMQEGQEDSEDNHEAASNGTPDTPGTPAMPATPARRSIRKTAPHNSRKQPKRSATDTPRRVAAGTQPATGHPPGQSNMLATPQGFTQQTEFAQQMNTNSSRPTVDLAPELDNAAQFFGPVNGWTPSIGATAFPSAQPETTSVSSQGPPPGFAFHQPDHSQQLFSQNPSDQVFNFTAPTGNPLLPAYGNNNHLLPEANLFGAQFTPETVPSPGFLPSLSTTPGQISTAPTTPFNLSDTPFSSAPQTPWSSYTPEFTSPQHLGSAPDSQQFAGAWDAQMSFWDNENPRSDLA</sequence>
<name>A0ABR1P475_DIAER</name>
<feature type="compositionally biased region" description="Basic residues" evidence="1">
    <location>
        <begin position="237"/>
        <end position="248"/>
    </location>
</feature>
<organism evidence="2 3">
    <name type="scientific">Diaporthe eres</name>
    <name type="common">Phomopsis oblonga</name>
    <dbReference type="NCBI Taxonomy" id="83184"/>
    <lineage>
        <taxon>Eukaryota</taxon>
        <taxon>Fungi</taxon>
        <taxon>Dikarya</taxon>
        <taxon>Ascomycota</taxon>
        <taxon>Pezizomycotina</taxon>
        <taxon>Sordariomycetes</taxon>
        <taxon>Sordariomycetidae</taxon>
        <taxon>Diaporthales</taxon>
        <taxon>Diaporthaceae</taxon>
        <taxon>Diaporthe</taxon>
        <taxon>Diaporthe eres species complex</taxon>
    </lineage>
</organism>
<evidence type="ECO:0000256" key="1">
    <source>
        <dbReference type="SAM" id="MobiDB-lite"/>
    </source>
</evidence>
<feature type="compositionally biased region" description="Polar residues" evidence="1">
    <location>
        <begin position="336"/>
        <end position="364"/>
    </location>
</feature>
<feature type="region of interest" description="Disordered" evidence="1">
    <location>
        <begin position="229"/>
        <end position="367"/>
    </location>
</feature>
<dbReference type="Proteomes" id="UP001430848">
    <property type="component" value="Unassembled WGS sequence"/>
</dbReference>
<proteinExistence type="predicted"/>
<evidence type="ECO:0000313" key="2">
    <source>
        <dbReference type="EMBL" id="KAK7725916.1"/>
    </source>
</evidence>
<keyword evidence="3" id="KW-1185">Reference proteome</keyword>
<feature type="compositionally biased region" description="Low complexity" evidence="1">
    <location>
        <begin position="282"/>
        <end position="296"/>
    </location>
</feature>
<dbReference type="EMBL" id="JAKNSF020000046">
    <property type="protein sequence ID" value="KAK7725916.1"/>
    <property type="molecule type" value="Genomic_DNA"/>
</dbReference>
<feature type="region of interest" description="Disordered" evidence="1">
    <location>
        <begin position="499"/>
        <end position="528"/>
    </location>
</feature>
<accession>A0ABR1P475</accession>
<comment type="caution">
    <text evidence="2">The sequence shown here is derived from an EMBL/GenBank/DDBJ whole genome shotgun (WGS) entry which is preliminary data.</text>
</comment>
<feature type="compositionally biased region" description="Basic residues" evidence="1">
    <location>
        <begin position="298"/>
        <end position="313"/>
    </location>
</feature>